<feature type="compositionally biased region" description="Low complexity" evidence="1">
    <location>
        <begin position="154"/>
        <end position="163"/>
    </location>
</feature>
<dbReference type="Proteomes" id="UP000316726">
    <property type="component" value="Chromosome 1"/>
</dbReference>
<evidence type="ECO:0000313" key="3">
    <source>
        <dbReference type="Proteomes" id="UP000316726"/>
    </source>
</evidence>
<feature type="region of interest" description="Disordered" evidence="1">
    <location>
        <begin position="1"/>
        <end position="185"/>
    </location>
</feature>
<feature type="compositionally biased region" description="Low complexity" evidence="1">
    <location>
        <begin position="86"/>
        <end position="98"/>
    </location>
</feature>
<organism evidence="2 3">
    <name type="scientific">Chloropicon primus</name>
    <dbReference type="NCBI Taxonomy" id="1764295"/>
    <lineage>
        <taxon>Eukaryota</taxon>
        <taxon>Viridiplantae</taxon>
        <taxon>Chlorophyta</taxon>
        <taxon>Chloropicophyceae</taxon>
        <taxon>Chloropicales</taxon>
        <taxon>Chloropicaceae</taxon>
        <taxon>Chloropicon</taxon>
    </lineage>
</organism>
<evidence type="ECO:0000256" key="1">
    <source>
        <dbReference type="SAM" id="MobiDB-lite"/>
    </source>
</evidence>
<evidence type="ECO:0000313" key="2">
    <source>
        <dbReference type="EMBL" id="QDZ18224.1"/>
    </source>
</evidence>
<feature type="compositionally biased region" description="Basic and acidic residues" evidence="1">
    <location>
        <begin position="450"/>
        <end position="461"/>
    </location>
</feature>
<accession>A0A5B8MDJ8</accession>
<keyword evidence="3" id="KW-1185">Reference proteome</keyword>
<feature type="compositionally biased region" description="Polar residues" evidence="1">
    <location>
        <begin position="276"/>
        <end position="286"/>
    </location>
</feature>
<protein>
    <submittedName>
        <fullName evidence="2">Uncharacterized protein</fullName>
    </submittedName>
</protein>
<feature type="compositionally biased region" description="Polar residues" evidence="1">
    <location>
        <begin position="63"/>
        <end position="72"/>
    </location>
</feature>
<feature type="compositionally biased region" description="Polar residues" evidence="1">
    <location>
        <begin position="42"/>
        <end position="56"/>
    </location>
</feature>
<name>A0A5B8MDJ8_9CHLO</name>
<feature type="region of interest" description="Disordered" evidence="1">
    <location>
        <begin position="342"/>
        <end position="471"/>
    </location>
</feature>
<dbReference type="EMBL" id="CP031034">
    <property type="protein sequence ID" value="QDZ18224.1"/>
    <property type="molecule type" value="Genomic_DNA"/>
</dbReference>
<dbReference type="AlphaFoldDB" id="A0A5B8MDJ8"/>
<reference evidence="2 3" key="1">
    <citation type="submission" date="2018-07" db="EMBL/GenBank/DDBJ databases">
        <title>The complete nuclear genome of the prasinophyte Chloropicon primus (CCMP1205).</title>
        <authorList>
            <person name="Pombert J.-F."/>
            <person name="Otis C."/>
            <person name="Turmel M."/>
            <person name="Lemieux C."/>
        </authorList>
    </citation>
    <scope>NUCLEOTIDE SEQUENCE [LARGE SCALE GENOMIC DNA]</scope>
    <source>
        <strain evidence="2 3">CCMP1205</strain>
    </source>
</reference>
<feature type="compositionally biased region" description="Polar residues" evidence="1">
    <location>
        <begin position="486"/>
        <end position="495"/>
    </location>
</feature>
<feature type="compositionally biased region" description="Basic and acidic residues" evidence="1">
    <location>
        <begin position="104"/>
        <end position="118"/>
    </location>
</feature>
<feature type="compositionally biased region" description="Basic and acidic residues" evidence="1">
    <location>
        <begin position="514"/>
        <end position="525"/>
    </location>
</feature>
<feature type="region of interest" description="Disordered" evidence="1">
    <location>
        <begin position="262"/>
        <end position="286"/>
    </location>
</feature>
<sequence length="562" mass="62163">MALSIEGNRAGRKYQETFRSFRPKGSGSKLFEPEGAGEYQYQGHQLRSPPSATSYLSPLKPGSSHSRASSRNNPDRLLKSRQKTPGASSSSRGSSRLGHGIGNEARERHLPPSREKTKSRSKSVKKEKKPLISSREGHGPPTGVGVSYEHRPASRSASRSASRMSDRSERSPATSPGDFEMPGTSFNRLEQSLESITLSDYMSNLLRKNHNKSRQSTPQSDLGDEDVRPQSVEHLEMQCDIEDNNNFSSREGSANGRLRSMLSRGQSRKGRPPTNPSSLTNQNNWLLSDNRSKEFEMDFRPATASDRIVTRGDTYSDPLLTMDTHVTTKEVDLSALSADFFSPTKKKNRKKPAGGAGPKRPPSQMSRKVRGDRSPDQLDIGGISGAGVGPNPAMGEEEPSPGEDKGGEGDDDAEERERGDDGGLGSIDYDYPVVGSRRKPQSARAMLEGWQKRMNEMERPPSRQRPPPESLHLYAEGFAARISNVKRPSTAVSPSRHNRQADKDSKLFAAYYNKKKDSQSLRENLRGQSPTIKYSSYEGESIRAPSRRGRKKRVKEAFATKE</sequence>
<feature type="region of interest" description="Disordered" evidence="1">
    <location>
        <begin position="486"/>
        <end position="562"/>
    </location>
</feature>
<gene>
    <name evidence="2" type="ORF">A3770_01p07420</name>
</gene>
<feature type="compositionally biased region" description="Basic residues" evidence="1">
    <location>
        <begin position="545"/>
        <end position="554"/>
    </location>
</feature>
<proteinExistence type="predicted"/>
<feature type="compositionally biased region" description="Basic residues" evidence="1">
    <location>
        <begin position="119"/>
        <end position="128"/>
    </location>
</feature>